<name>A0A0F9J8I1_9ZZZZ</name>
<protein>
    <recommendedName>
        <fullName evidence="2">Phage protein</fullName>
    </recommendedName>
</protein>
<evidence type="ECO:0008006" key="2">
    <source>
        <dbReference type="Google" id="ProtNLM"/>
    </source>
</evidence>
<comment type="caution">
    <text evidence="1">The sequence shown here is derived from an EMBL/GenBank/DDBJ whole genome shotgun (WGS) entry which is preliminary data.</text>
</comment>
<organism evidence="1">
    <name type="scientific">marine sediment metagenome</name>
    <dbReference type="NCBI Taxonomy" id="412755"/>
    <lineage>
        <taxon>unclassified sequences</taxon>
        <taxon>metagenomes</taxon>
        <taxon>ecological metagenomes</taxon>
    </lineage>
</organism>
<sequence>MARKIFDMHENEIVFNDQSVLTVRKKPVIVSAFRANVRLTIHTMEGVMVGEPGDYIIKGVQGEVYPCNKDIFEQTYDIVKEK</sequence>
<reference evidence="1" key="1">
    <citation type="journal article" date="2015" name="Nature">
        <title>Complex archaea that bridge the gap between prokaryotes and eukaryotes.</title>
        <authorList>
            <person name="Spang A."/>
            <person name="Saw J.H."/>
            <person name="Jorgensen S.L."/>
            <person name="Zaremba-Niedzwiedzka K."/>
            <person name="Martijn J."/>
            <person name="Lind A.E."/>
            <person name="van Eijk R."/>
            <person name="Schleper C."/>
            <person name="Guy L."/>
            <person name="Ettema T.J."/>
        </authorList>
    </citation>
    <scope>NUCLEOTIDE SEQUENCE</scope>
</reference>
<proteinExistence type="predicted"/>
<dbReference type="AlphaFoldDB" id="A0A0F9J8I1"/>
<dbReference type="EMBL" id="LAZR01012059">
    <property type="protein sequence ID" value="KKM45264.1"/>
    <property type="molecule type" value="Genomic_DNA"/>
</dbReference>
<accession>A0A0F9J8I1</accession>
<gene>
    <name evidence="1" type="ORF">LCGC14_1561040</name>
</gene>
<evidence type="ECO:0000313" key="1">
    <source>
        <dbReference type="EMBL" id="KKM45264.1"/>
    </source>
</evidence>